<protein>
    <submittedName>
        <fullName evidence="1">Uncharacterized protein</fullName>
    </submittedName>
</protein>
<proteinExistence type="predicted"/>
<dbReference type="AlphaFoldDB" id="A0A0A9DN16"/>
<dbReference type="EMBL" id="GBRH01212753">
    <property type="protein sequence ID" value="JAD85142.1"/>
    <property type="molecule type" value="Transcribed_RNA"/>
</dbReference>
<accession>A0A0A9DN16</accession>
<name>A0A0A9DN16_ARUDO</name>
<evidence type="ECO:0000313" key="1">
    <source>
        <dbReference type="EMBL" id="JAD85142.1"/>
    </source>
</evidence>
<reference evidence="1" key="2">
    <citation type="journal article" date="2015" name="Data Brief">
        <title>Shoot transcriptome of the giant reed, Arundo donax.</title>
        <authorList>
            <person name="Barrero R.A."/>
            <person name="Guerrero F.D."/>
            <person name="Moolhuijzen P."/>
            <person name="Goolsby J.A."/>
            <person name="Tidwell J."/>
            <person name="Bellgard S.E."/>
            <person name="Bellgard M.I."/>
        </authorList>
    </citation>
    <scope>NUCLEOTIDE SEQUENCE</scope>
    <source>
        <tissue evidence="1">Shoot tissue taken approximately 20 cm above the soil surface</tissue>
    </source>
</reference>
<sequence length="37" mass="4438">MIPSLIKIATRWHLPPSMESTEFRWKLLIAKRQADSW</sequence>
<organism evidence="1">
    <name type="scientific">Arundo donax</name>
    <name type="common">Giant reed</name>
    <name type="synonym">Donax arundinaceus</name>
    <dbReference type="NCBI Taxonomy" id="35708"/>
    <lineage>
        <taxon>Eukaryota</taxon>
        <taxon>Viridiplantae</taxon>
        <taxon>Streptophyta</taxon>
        <taxon>Embryophyta</taxon>
        <taxon>Tracheophyta</taxon>
        <taxon>Spermatophyta</taxon>
        <taxon>Magnoliopsida</taxon>
        <taxon>Liliopsida</taxon>
        <taxon>Poales</taxon>
        <taxon>Poaceae</taxon>
        <taxon>PACMAD clade</taxon>
        <taxon>Arundinoideae</taxon>
        <taxon>Arundineae</taxon>
        <taxon>Arundo</taxon>
    </lineage>
</organism>
<reference evidence="1" key="1">
    <citation type="submission" date="2014-09" db="EMBL/GenBank/DDBJ databases">
        <authorList>
            <person name="Magalhaes I.L.F."/>
            <person name="Oliveira U."/>
            <person name="Santos F.R."/>
            <person name="Vidigal T.H.D.A."/>
            <person name="Brescovit A.D."/>
            <person name="Santos A.J."/>
        </authorList>
    </citation>
    <scope>NUCLEOTIDE SEQUENCE</scope>
    <source>
        <tissue evidence="1">Shoot tissue taken approximately 20 cm above the soil surface</tissue>
    </source>
</reference>